<dbReference type="Pfam" id="PF00395">
    <property type="entry name" value="SLH"/>
    <property type="match status" value="3"/>
</dbReference>
<accession>A0A848M7H3</accession>
<feature type="domain" description="SLH" evidence="2">
    <location>
        <begin position="150"/>
        <end position="210"/>
    </location>
</feature>
<dbReference type="PANTHER" id="PTHR43308">
    <property type="entry name" value="OUTER MEMBRANE PROTEIN ALPHA-RELATED"/>
    <property type="match status" value="1"/>
</dbReference>
<feature type="region of interest" description="Disordered" evidence="1">
    <location>
        <begin position="423"/>
        <end position="473"/>
    </location>
</feature>
<name>A0A848M7H3_PAELE</name>
<gene>
    <name evidence="3" type="ORF">HII30_12665</name>
</gene>
<evidence type="ECO:0000259" key="2">
    <source>
        <dbReference type="PROSITE" id="PS51272"/>
    </source>
</evidence>
<protein>
    <submittedName>
        <fullName evidence="3">S-layer homology domain-containing protein</fullName>
    </submittedName>
</protein>
<evidence type="ECO:0000313" key="3">
    <source>
        <dbReference type="EMBL" id="NMO96625.1"/>
    </source>
</evidence>
<evidence type="ECO:0000256" key="1">
    <source>
        <dbReference type="SAM" id="MobiDB-lite"/>
    </source>
</evidence>
<dbReference type="Proteomes" id="UP000565468">
    <property type="component" value="Unassembled WGS sequence"/>
</dbReference>
<feature type="domain" description="SLH" evidence="2">
    <location>
        <begin position="25"/>
        <end position="83"/>
    </location>
</feature>
<evidence type="ECO:0000313" key="4">
    <source>
        <dbReference type="Proteomes" id="UP000565468"/>
    </source>
</evidence>
<dbReference type="PROSITE" id="PS51272">
    <property type="entry name" value="SLH"/>
    <property type="match status" value="3"/>
</dbReference>
<dbReference type="RefSeq" id="WP_169505418.1">
    <property type="nucleotide sequence ID" value="NZ_JABBPN010000011.1"/>
</dbReference>
<dbReference type="EMBL" id="JABBPN010000011">
    <property type="protein sequence ID" value="NMO96625.1"/>
    <property type="molecule type" value="Genomic_DNA"/>
</dbReference>
<reference evidence="3 4" key="1">
    <citation type="submission" date="2020-04" db="EMBL/GenBank/DDBJ databases">
        <title>Paenibacillus algicola sp. nov., a novel marine bacterium producing alginate lyase.</title>
        <authorList>
            <person name="Huang H."/>
        </authorList>
    </citation>
    <scope>NUCLEOTIDE SEQUENCE [LARGE SCALE GENOMIC DNA]</scope>
    <source>
        <strain evidence="3 4">L7-75</strain>
    </source>
</reference>
<keyword evidence="4" id="KW-1185">Reference proteome</keyword>
<dbReference type="InterPro" id="IPR051465">
    <property type="entry name" value="Cell_Envelope_Struct_Comp"/>
</dbReference>
<sequence length="1183" mass="126956">MGKKTHGTVAGLLGLSMMLGNIGGVQAQYAKDISGHWAEQKIQKWLDAEYLTGYQDGSFKPNQTVTRAEFVAMINRLFGYSEQAEISYKDLAKQNWAYKDIAAAVQAGYVQGYENNTIRPNSPVTRQEAAVIVANILGVNPVDNGILGQFSDAGQVASWSKTAVTSVIENNVMQGYPNRTFAPKKLLTRAEAVMLIDTAKFKYDELKTVTYDTAGTFGPEEGQDVIEGNVIISTAGVILKNVEIKGSLTLAEGIGEGDVTIQNVKVHGDTNVQGGGANSIHLVDSVLVNVIVNKKDGSVRIVAQGSTQADNVIVQSAVKLEEIDATGVGFTDVQLAKELSVNAQVVLNGTFDDVDIAAASISVQLERGAISTLNVQESAGGTSVTLSSGSNVIKLVLDAVAKLLGTGTISTAVVNDGAQDSEFAKAPNNLEGPQKDAVKVPPAAPPVSTGGGSGGSSGGGSGETPTPPSADQVAANSVTNKIAALPAVDNLTLADEARVNDAKGAFDALTTAQQNLISGVNKSKLSQSVAKIAELKADLEEQQTPKLVIDDYVTYQVEKSGTTYKGVQVRMILSDEEKAKIQDNDVVRVTLMKDQEELATSTLNASTAEEIKGKFGNTFDEVGGYGSTLFAPNQVYPSGSWTTEWNKPLITAEDKPTGAKVEILRGGKVISIVNTTEALNETFTDGTSQSAFTWGSIIEEQTPKPMIKDYVTYAVTKEEGIYKGVQVRMILSDEEKDKLRDNDKVVVSLMKDDEVLATSTLNAEKADGIREKFENEYAGEGGYGSTLFAPNQVYPSGSWTTEWTKSLITANDKPTGVKVEILRGEIAISSVTRDEALNDTFTDDLSSTSFTWDSIIDEVFSLKPVIADYVTYAVAKEEGIYKGVQVRMILSDEEKAKIQKDDKVVVSLLKDDEVLATSTLNASTAADIRKKFENEFAGEGGYGSTLFAPNQVYPSDSWTTAWNKPLITAEDKPTGAKVEILRGGKVISIVNTTGALNETFTDGTSQSAFTWDRIIEEQTPKPEIADYVTYTVTKEESIYKGVQVRMILSEEEKVKIQDNDKVMVSLMKDGEVLATSTLKASMAEDIRGKFMNIFDGVGGYGSTLFAPNQVYPSGSWTTVWKQPLITADDKPTGVKVEILRGNQIISIVNTAGVLNETFTDGTSSTPLTWTSIFETDVVDNEIE</sequence>
<feature type="domain" description="SLH" evidence="2">
    <location>
        <begin position="84"/>
        <end position="147"/>
    </location>
</feature>
<comment type="caution">
    <text evidence="3">The sequence shown here is derived from an EMBL/GenBank/DDBJ whole genome shotgun (WGS) entry which is preliminary data.</text>
</comment>
<dbReference type="PANTHER" id="PTHR43308:SF5">
    <property type="entry name" value="S-LAYER PROTEIN _ PEPTIDOGLYCAN ENDO-BETA-N-ACETYLGLUCOSAMINIDASE"/>
    <property type="match status" value="1"/>
</dbReference>
<dbReference type="InterPro" id="IPR001119">
    <property type="entry name" value="SLH_dom"/>
</dbReference>
<organism evidence="3 4">
    <name type="scientific">Paenibacillus lemnae</name>
    <dbReference type="NCBI Taxonomy" id="1330551"/>
    <lineage>
        <taxon>Bacteria</taxon>
        <taxon>Bacillati</taxon>
        <taxon>Bacillota</taxon>
        <taxon>Bacilli</taxon>
        <taxon>Bacillales</taxon>
        <taxon>Paenibacillaceae</taxon>
        <taxon>Paenibacillus</taxon>
    </lineage>
</organism>
<dbReference type="AlphaFoldDB" id="A0A848M7H3"/>
<proteinExistence type="predicted"/>
<feature type="compositionally biased region" description="Gly residues" evidence="1">
    <location>
        <begin position="449"/>
        <end position="462"/>
    </location>
</feature>